<name>D6GVV5_PARA5</name>
<dbReference type="AlphaFoldDB" id="D6GVV5"/>
<keyword evidence="1" id="KW-1133">Transmembrane helix</keyword>
<evidence type="ECO:0000313" key="3">
    <source>
        <dbReference type="Proteomes" id="UP000009376"/>
    </source>
</evidence>
<gene>
    <name evidence="2" type="ORF">BJBARM5_0624</name>
</gene>
<dbReference type="Pfam" id="PF05317">
    <property type="entry name" value="Thermopsin"/>
    <property type="match status" value="1"/>
</dbReference>
<protein>
    <submittedName>
        <fullName evidence="2">Peptidase A5, thermopsin</fullName>
    </submittedName>
</protein>
<evidence type="ECO:0000256" key="1">
    <source>
        <dbReference type="SAM" id="Phobius"/>
    </source>
</evidence>
<accession>D6GVV5</accession>
<keyword evidence="1" id="KW-0812">Transmembrane</keyword>
<evidence type="ECO:0000313" key="2">
    <source>
        <dbReference type="EMBL" id="EFD92666.1"/>
    </source>
</evidence>
<proteinExistence type="predicted"/>
<sequence>MKPKVNKPVKDRKIPYVYIAVIIILIAILVVLSVHSLTGYSRSQTVKVTSQQLSFSAVNVNYSYSGFFSGYFENQTIPNVKLNETNGNFTIDLFITNENLIHKVNVSEIESVTPGFKVVSSSGINHVLSPNQSVELIVTLGITNNTINNSYNGPLNLEIYTNSSLSLPKSAINISSVNLTDTVNPCSKSYSSFSGQYINYTQLNSTYYESFNIQITGKNAKLLLNMSSNSDFMVALLNPSQFQSWESTGLNPIGAVYLNYTYNVYKNISIPPGNWYFIIWNNASYSSILNYASFNVYYPYIDPYNLHSISYNQTNASLPAPTGLASYGLDGNNGNPYCIKTSGLLGLVNIKNISSFALNPPKDGGTSYASLQLNGMLYVTNNNGVLFNYWLQNTMTFETDYYYDYNTVNIYNETGSFLANLTNTSIQGNGYVYNSKYYAQSTSSSQYSLPINKVFMTNISVETGKGIFVYFYILPFNNVSPYNTEQFTGKNIYSKVFISDPNVSSAYFLISGYRQLNNSQYYDAEFTFGGGGNGENSFFYNTTSADIGLMYLDDQTNSFVNFPSYYAFGSDTAEGAYNLNVTKISYPSWATADVGWINGTPSLGYLG</sequence>
<dbReference type="EMBL" id="GG745557">
    <property type="protein sequence ID" value="EFD92666.1"/>
    <property type="molecule type" value="Genomic_DNA"/>
</dbReference>
<reference evidence="2 3" key="1">
    <citation type="journal article" date="2010" name="Proc. Natl. Acad. Sci. U.S.A.">
        <title>Enigmatic, ultrasmall, uncultivated Archaea.</title>
        <authorList>
            <person name="Baker B.J."/>
            <person name="Comolli L.R."/>
            <person name="Dick G.J."/>
            <person name="Hauser L.J."/>
            <person name="Hyatt D."/>
            <person name="Dill B.D."/>
            <person name="Land M.L."/>
            <person name="Verberkmoes N.C."/>
            <person name="Hettich R.L."/>
            <person name="Banfield J.F."/>
        </authorList>
    </citation>
    <scope>NUCLEOTIDE SEQUENCE [LARGE SCALE GENOMIC DNA]</scope>
</reference>
<keyword evidence="1" id="KW-0472">Membrane</keyword>
<dbReference type="Proteomes" id="UP000009376">
    <property type="component" value="Unassembled WGS sequence"/>
</dbReference>
<dbReference type="InterPro" id="IPR007981">
    <property type="entry name" value="Peptidase_A5"/>
</dbReference>
<organism evidence="2 3">
    <name type="scientific">Candidatus Parvarchaeum acidophilus ARMAN-5</name>
    <dbReference type="NCBI Taxonomy" id="662762"/>
    <lineage>
        <taxon>Archaea</taxon>
        <taxon>Candidatus Parvarchaeota</taxon>
        <taxon>Candidatus Parvarchaeum</taxon>
    </lineage>
</organism>
<feature type="transmembrane region" description="Helical" evidence="1">
    <location>
        <begin position="16"/>
        <end position="37"/>
    </location>
</feature>